<evidence type="ECO:0000256" key="2">
    <source>
        <dbReference type="ARBA" id="ARBA00010569"/>
    </source>
</evidence>
<keyword evidence="4 10" id="KW-0812">Transmembrane</keyword>
<dbReference type="GO" id="GO:0008146">
    <property type="term" value="F:sulfotransferase activity"/>
    <property type="evidence" value="ECO:0007669"/>
    <property type="project" value="InterPro"/>
</dbReference>
<dbReference type="PANTHER" id="PTHR12129">
    <property type="entry name" value="HEPARAN SULFATE 2-O-SULFOTRANSFERASE"/>
    <property type="match status" value="1"/>
</dbReference>
<comment type="similarity">
    <text evidence="2">Belongs to the sulfotransferase 3 family.</text>
</comment>
<evidence type="ECO:0000256" key="5">
    <source>
        <dbReference type="ARBA" id="ARBA00022968"/>
    </source>
</evidence>
<accession>A0A9Q0YL25</accession>
<dbReference type="InterPro" id="IPR007734">
    <property type="entry name" value="Heparan_SO4_2-O-STrfase"/>
</dbReference>
<keyword evidence="12" id="KW-1185">Reference proteome</keyword>
<keyword evidence="8 10" id="KW-0472">Membrane</keyword>
<dbReference type="GO" id="GO:0000139">
    <property type="term" value="C:Golgi membrane"/>
    <property type="evidence" value="ECO:0007669"/>
    <property type="project" value="UniProtKB-SubCell"/>
</dbReference>
<keyword evidence="5" id="KW-0735">Signal-anchor</keyword>
<evidence type="ECO:0000256" key="9">
    <source>
        <dbReference type="ARBA" id="ARBA00023180"/>
    </source>
</evidence>
<keyword evidence="3" id="KW-0808">Transferase</keyword>
<dbReference type="AlphaFoldDB" id="A0A9Q0YL25"/>
<comment type="subcellular location">
    <subcellularLocation>
        <location evidence="1">Golgi apparatus membrane</location>
        <topology evidence="1">Single-pass type II membrane protein</topology>
    </subcellularLocation>
</comment>
<dbReference type="Proteomes" id="UP001152320">
    <property type="component" value="Chromosome 18"/>
</dbReference>
<dbReference type="PANTHER" id="PTHR12129:SF15">
    <property type="entry name" value="URONYL 2-SULFOTRANSFERASE"/>
    <property type="match status" value="1"/>
</dbReference>
<evidence type="ECO:0000256" key="6">
    <source>
        <dbReference type="ARBA" id="ARBA00022989"/>
    </source>
</evidence>
<reference evidence="11" key="1">
    <citation type="submission" date="2021-10" db="EMBL/GenBank/DDBJ databases">
        <title>Tropical sea cucumber genome reveals ecological adaptation and Cuvierian tubules defense mechanism.</title>
        <authorList>
            <person name="Chen T."/>
        </authorList>
    </citation>
    <scope>NUCLEOTIDE SEQUENCE</scope>
    <source>
        <strain evidence="11">Nanhai2018</strain>
        <tissue evidence="11">Muscle</tissue>
    </source>
</reference>
<evidence type="ECO:0000256" key="3">
    <source>
        <dbReference type="ARBA" id="ARBA00022679"/>
    </source>
</evidence>
<sequence length="345" mass="40080">MFKLQKKRYYEFRISDMISFHLVIRSCRPNTILVFGVLAGFLLYLVVLDSLGLDPVRRATNDLIYNAHSQEHNLVNDTGSSEIKFGRPAFGRNYLVIFNVIPKTGSRSVNVAVNRHILHSTEKLHFHIIPDDALSNMSKFEDFIEKIPRPAYISGHAMFPDFEKIHPEVIYVNIIRDPVSRVISNYYFDIFGDDMDAAPHAGNTWPVNIEDCLKLTKDPCLDAIKYYQGVTLRQFCGMNERCRNVDRWTLRRAKQNALKYSLIGVTSEMDTTMKALEIILPDLLGGVYADFVQTQNAVRNSTITKNKRKPSAETIQLLREQMKLQYEFYDFIQVYFQDLKRRYRL</sequence>
<dbReference type="Gene3D" id="3.40.50.300">
    <property type="entry name" value="P-loop containing nucleotide triphosphate hydrolases"/>
    <property type="match status" value="1"/>
</dbReference>
<comment type="caution">
    <text evidence="11">The sequence shown here is derived from an EMBL/GenBank/DDBJ whole genome shotgun (WGS) entry which is preliminary data.</text>
</comment>
<evidence type="ECO:0000256" key="1">
    <source>
        <dbReference type="ARBA" id="ARBA00004323"/>
    </source>
</evidence>
<dbReference type="SUPFAM" id="SSF52540">
    <property type="entry name" value="P-loop containing nucleoside triphosphate hydrolases"/>
    <property type="match status" value="1"/>
</dbReference>
<gene>
    <name evidence="11" type="ORF">HOLleu_34447</name>
</gene>
<keyword evidence="9" id="KW-0325">Glycoprotein</keyword>
<feature type="transmembrane region" description="Helical" evidence="10">
    <location>
        <begin position="32"/>
        <end position="53"/>
    </location>
</feature>
<evidence type="ECO:0000256" key="7">
    <source>
        <dbReference type="ARBA" id="ARBA00023034"/>
    </source>
</evidence>
<evidence type="ECO:0000256" key="4">
    <source>
        <dbReference type="ARBA" id="ARBA00022692"/>
    </source>
</evidence>
<evidence type="ECO:0000313" key="11">
    <source>
        <dbReference type="EMBL" id="KAJ8024518.1"/>
    </source>
</evidence>
<dbReference type="Pfam" id="PF03567">
    <property type="entry name" value="Sulfotransfer_2"/>
    <property type="match status" value="1"/>
</dbReference>
<proteinExistence type="inferred from homology"/>
<name>A0A9Q0YL25_HOLLE</name>
<evidence type="ECO:0000313" key="12">
    <source>
        <dbReference type="Proteomes" id="UP001152320"/>
    </source>
</evidence>
<protein>
    <submittedName>
        <fullName evidence="11">Heparan sulfate 2-O-sulfotransferase 1</fullName>
    </submittedName>
</protein>
<dbReference type="EMBL" id="JAIZAY010000018">
    <property type="protein sequence ID" value="KAJ8024518.1"/>
    <property type="molecule type" value="Genomic_DNA"/>
</dbReference>
<organism evidence="11 12">
    <name type="scientific">Holothuria leucospilota</name>
    <name type="common">Black long sea cucumber</name>
    <name type="synonym">Mertensiothuria leucospilota</name>
    <dbReference type="NCBI Taxonomy" id="206669"/>
    <lineage>
        <taxon>Eukaryota</taxon>
        <taxon>Metazoa</taxon>
        <taxon>Echinodermata</taxon>
        <taxon>Eleutherozoa</taxon>
        <taxon>Echinozoa</taxon>
        <taxon>Holothuroidea</taxon>
        <taxon>Aspidochirotacea</taxon>
        <taxon>Aspidochirotida</taxon>
        <taxon>Holothuriidae</taxon>
        <taxon>Holothuria</taxon>
    </lineage>
</organism>
<dbReference type="OrthoDB" id="10019582at2759"/>
<evidence type="ECO:0000256" key="8">
    <source>
        <dbReference type="ARBA" id="ARBA00023136"/>
    </source>
</evidence>
<evidence type="ECO:0000256" key="10">
    <source>
        <dbReference type="SAM" id="Phobius"/>
    </source>
</evidence>
<keyword evidence="7" id="KW-0333">Golgi apparatus</keyword>
<keyword evidence="6 10" id="KW-1133">Transmembrane helix</keyword>
<dbReference type="InterPro" id="IPR005331">
    <property type="entry name" value="Sulfotransferase"/>
</dbReference>
<dbReference type="InterPro" id="IPR027417">
    <property type="entry name" value="P-loop_NTPase"/>
</dbReference>